<dbReference type="EMBL" id="KP699129">
    <property type="protein sequence ID" value="AJW66427.1"/>
    <property type="molecule type" value="Genomic_DNA"/>
</dbReference>
<evidence type="ECO:0000256" key="2">
    <source>
        <dbReference type="SAM" id="Phobius"/>
    </source>
</evidence>
<feature type="region of interest" description="Disordered" evidence="1">
    <location>
        <begin position="70"/>
        <end position="105"/>
    </location>
</feature>
<reference evidence="3" key="1">
    <citation type="submission" date="2015-01" db="EMBL/GenBank/DDBJ databases">
        <title>Identification and molecular characterization of a novel monopartite geminivirus associated with mulberry mosaic dwarf disease.</title>
        <authorList>
            <person name="Ma Y."/>
            <person name="Navarro B."/>
            <person name="Zhang Z."/>
            <person name="Zhou X."/>
            <person name="Di Serio F."/>
            <person name="Li S."/>
        </authorList>
    </citation>
    <scope>NUCLEOTIDE SEQUENCE</scope>
    <source>
        <strain evidence="3">AK1-4</strain>
    </source>
</reference>
<feature type="compositionally biased region" description="Basic and acidic residues" evidence="1">
    <location>
        <begin position="83"/>
        <end position="93"/>
    </location>
</feature>
<organism evidence="3">
    <name type="scientific">Mulberry mosaic dwarf associated virus</name>
    <dbReference type="NCBI Taxonomy" id="1631303"/>
    <lineage>
        <taxon>Viruses</taxon>
        <taxon>Monodnaviria</taxon>
        <taxon>Shotokuvirae</taxon>
        <taxon>Cressdnaviricota</taxon>
        <taxon>Repensiviricetes</taxon>
        <taxon>Geplafuvirales</taxon>
        <taxon>Geminiviridae</taxon>
    </lineage>
</organism>
<accession>A0A0D5BUC2</accession>
<evidence type="ECO:0000256" key="1">
    <source>
        <dbReference type="SAM" id="MobiDB-lite"/>
    </source>
</evidence>
<name>A0A0D5BUC2_9GEMI</name>
<feature type="transmembrane region" description="Helical" evidence="2">
    <location>
        <begin position="29"/>
        <end position="48"/>
    </location>
</feature>
<evidence type="ECO:0000313" key="3">
    <source>
        <dbReference type="EMBL" id="AJW66427.1"/>
    </source>
</evidence>
<sequence length="105" mass="11891">MSYKYPPAPNIFKMSEYCELAEDSKYCTTILIVQFIVIALAILSYVFVEYQIRRVASELARLRNYASLQAINGNGRPDSGPENSHENRDRVRDFSGPLGPPYSVP</sequence>
<keyword evidence="2" id="KW-1133">Transmembrane helix</keyword>
<keyword evidence="2" id="KW-0472">Membrane</keyword>
<keyword evidence="2" id="KW-0812">Transmembrane</keyword>
<protein>
    <submittedName>
        <fullName evidence="3">V3 protein</fullName>
    </submittedName>
</protein>
<proteinExistence type="predicted"/>